<accession>A0ACB8Y305</accession>
<protein>
    <submittedName>
        <fullName evidence="1">Uncharacterized protein</fullName>
    </submittedName>
</protein>
<organism evidence="1 2">
    <name type="scientific">Arctium lappa</name>
    <name type="common">Greater burdock</name>
    <name type="synonym">Lappa major</name>
    <dbReference type="NCBI Taxonomy" id="4217"/>
    <lineage>
        <taxon>Eukaryota</taxon>
        <taxon>Viridiplantae</taxon>
        <taxon>Streptophyta</taxon>
        <taxon>Embryophyta</taxon>
        <taxon>Tracheophyta</taxon>
        <taxon>Spermatophyta</taxon>
        <taxon>Magnoliopsida</taxon>
        <taxon>eudicotyledons</taxon>
        <taxon>Gunneridae</taxon>
        <taxon>Pentapetalae</taxon>
        <taxon>asterids</taxon>
        <taxon>campanulids</taxon>
        <taxon>Asterales</taxon>
        <taxon>Asteraceae</taxon>
        <taxon>Carduoideae</taxon>
        <taxon>Cardueae</taxon>
        <taxon>Arctiinae</taxon>
        <taxon>Arctium</taxon>
    </lineage>
</organism>
<name>A0ACB8Y305_ARCLA</name>
<dbReference type="Proteomes" id="UP001055879">
    <property type="component" value="Linkage Group LG14"/>
</dbReference>
<evidence type="ECO:0000313" key="2">
    <source>
        <dbReference type="Proteomes" id="UP001055879"/>
    </source>
</evidence>
<keyword evidence="2" id="KW-1185">Reference proteome</keyword>
<comment type="caution">
    <text evidence="1">The sequence shown here is derived from an EMBL/GenBank/DDBJ whole genome shotgun (WGS) entry which is preliminary data.</text>
</comment>
<dbReference type="EMBL" id="CM042060">
    <property type="protein sequence ID" value="KAI3677926.1"/>
    <property type="molecule type" value="Genomic_DNA"/>
</dbReference>
<reference evidence="2" key="1">
    <citation type="journal article" date="2022" name="Mol. Ecol. Resour.">
        <title>The genomes of chicory, endive, great burdock and yacon provide insights into Asteraceae palaeo-polyploidization history and plant inulin production.</title>
        <authorList>
            <person name="Fan W."/>
            <person name="Wang S."/>
            <person name="Wang H."/>
            <person name="Wang A."/>
            <person name="Jiang F."/>
            <person name="Liu H."/>
            <person name="Zhao H."/>
            <person name="Xu D."/>
            <person name="Zhang Y."/>
        </authorList>
    </citation>
    <scope>NUCLEOTIDE SEQUENCE [LARGE SCALE GENOMIC DNA]</scope>
    <source>
        <strain evidence="2">cv. Niubang</strain>
    </source>
</reference>
<evidence type="ECO:0000313" key="1">
    <source>
        <dbReference type="EMBL" id="KAI3677926.1"/>
    </source>
</evidence>
<reference evidence="1 2" key="2">
    <citation type="journal article" date="2022" name="Mol. Ecol. Resour.">
        <title>The genomes of chicory, endive, great burdock and yacon provide insights into Asteraceae paleo-polyploidization history and plant inulin production.</title>
        <authorList>
            <person name="Fan W."/>
            <person name="Wang S."/>
            <person name="Wang H."/>
            <person name="Wang A."/>
            <person name="Jiang F."/>
            <person name="Liu H."/>
            <person name="Zhao H."/>
            <person name="Xu D."/>
            <person name="Zhang Y."/>
        </authorList>
    </citation>
    <scope>NUCLEOTIDE SEQUENCE [LARGE SCALE GENOMIC DNA]</scope>
    <source>
        <strain evidence="2">cv. Niubang</strain>
    </source>
</reference>
<gene>
    <name evidence="1" type="ORF">L6452_37200</name>
</gene>
<proteinExistence type="predicted"/>
<sequence length="164" mass="18322">MEGVKKLPQNQELKGSPFSSPKPQGVFLVVIPHGISRGAYKVSISPLYFCISMSILSFIFDFFSVEDFHGTFLVMESYFQYFQSAHGLIMQLLIESLDTLTSLSLSLSLSISILASNNRCLSLSHVMFSEVAKHHLSFEPISWFLLDRITLLLGLAGSRNLHCS</sequence>